<evidence type="ECO:0000313" key="2">
    <source>
        <dbReference type="EMBL" id="TFD68207.1"/>
    </source>
</evidence>
<organism evidence="2 3">
    <name type="scientific">Cryobacterium gelidum</name>
    <dbReference type="NCBI Taxonomy" id="1259164"/>
    <lineage>
        <taxon>Bacteria</taxon>
        <taxon>Bacillati</taxon>
        <taxon>Actinomycetota</taxon>
        <taxon>Actinomycetes</taxon>
        <taxon>Micrococcales</taxon>
        <taxon>Microbacteriaceae</taxon>
        <taxon>Cryobacterium</taxon>
    </lineage>
</organism>
<dbReference type="AlphaFoldDB" id="A0A4R9AR23"/>
<evidence type="ECO:0000313" key="3">
    <source>
        <dbReference type="Proteomes" id="UP000297983"/>
    </source>
</evidence>
<feature type="compositionally biased region" description="Basic and acidic residues" evidence="1">
    <location>
        <begin position="19"/>
        <end position="34"/>
    </location>
</feature>
<feature type="compositionally biased region" description="Polar residues" evidence="1">
    <location>
        <begin position="36"/>
        <end position="46"/>
    </location>
</feature>
<gene>
    <name evidence="2" type="ORF">E3T50_13620</name>
</gene>
<comment type="caution">
    <text evidence="2">The sequence shown here is derived from an EMBL/GenBank/DDBJ whole genome shotgun (WGS) entry which is preliminary data.</text>
</comment>
<evidence type="ECO:0000256" key="1">
    <source>
        <dbReference type="SAM" id="MobiDB-lite"/>
    </source>
</evidence>
<protein>
    <submittedName>
        <fullName evidence="2">Uncharacterized protein</fullName>
    </submittedName>
</protein>
<accession>A0A4R9AR23</accession>
<keyword evidence="3" id="KW-1185">Reference proteome</keyword>
<dbReference type="EMBL" id="SOHL01000027">
    <property type="protein sequence ID" value="TFD68207.1"/>
    <property type="molecule type" value="Genomic_DNA"/>
</dbReference>
<sequence length="130" mass="13817">MMDVDDFDKSHGATSVDAGGERHPLHAVLEEKSRLSARTRSGTSGITPAARASSRPAIAWIRAADLLNLGAGRIADRGIDLQANAVRQVRRAPVTAARAIRARGARLAPLSEFGAVREPPQIGRDGFGRE</sequence>
<proteinExistence type="predicted"/>
<reference evidence="2 3" key="1">
    <citation type="submission" date="2019-03" db="EMBL/GenBank/DDBJ databases">
        <title>Genomics of glacier-inhabiting Cryobacterium strains.</title>
        <authorList>
            <person name="Liu Q."/>
            <person name="Xin Y.-H."/>
        </authorList>
    </citation>
    <scope>NUCLEOTIDE SEQUENCE [LARGE SCALE GENOMIC DNA]</scope>
    <source>
        <strain evidence="2 3">Hz16</strain>
    </source>
</reference>
<dbReference type="RefSeq" id="WP_134552634.1">
    <property type="nucleotide sequence ID" value="NZ_SOHL01000027.1"/>
</dbReference>
<name>A0A4R9AR23_9MICO</name>
<feature type="region of interest" description="Disordered" evidence="1">
    <location>
        <begin position="1"/>
        <end position="49"/>
    </location>
</feature>
<dbReference type="Proteomes" id="UP000297983">
    <property type="component" value="Unassembled WGS sequence"/>
</dbReference>